<accession>A0A7S1U2T6</accession>
<dbReference type="InterPro" id="IPR000608">
    <property type="entry name" value="UBC"/>
</dbReference>
<sequence>MADEARLDMRTAQKIGRELQALARSPPEGIQLLQDESESMSEIYAEIAGPEETPYEGYSFRMKLVLSADFPLSPPRGFFLTRIYHPNVSTNGDICVNTLKRDWQSSTTIAHILQVIRCLLIVPFPESSLNDEAGKLFMDSYDEFKRRATIMAQVHAIPANSEGARRPGSATGSVSSSARAGSPSTLEGGELKSPSGRSKGADATPAEGKENDDENANAEQVNGCGKVGSLPSAGTATAAAITTGKVSAEKSTKARSRDKARAAKKKNLRRL</sequence>
<keyword evidence="4 7" id="KW-0833">Ubl conjugation pathway</keyword>
<evidence type="ECO:0000256" key="8">
    <source>
        <dbReference type="SAM" id="MobiDB-lite"/>
    </source>
</evidence>
<dbReference type="InterPro" id="IPR050113">
    <property type="entry name" value="Ub_conjugating_enzyme"/>
</dbReference>
<gene>
    <name evidence="10" type="ORF">PPAR1163_LOCUS11659</name>
</gene>
<evidence type="ECO:0000256" key="7">
    <source>
        <dbReference type="RuleBase" id="RU362109"/>
    </source>
</evidence>
<feature type="domain" description="UBC core" evidence="9">
    <location>
        <begin position="10"/>
        <end position="157"/>
    </location>
</feature>
<evidence type="ECO:0000256" key="2">
    <source>
        <dbReference type="ARBA" id="ARBA00022679"/>
    </source>
</evidence>
<feature type="active site" description="Glycyl thioester intermediate" evidence="6">
    <location>
        <position position="95"/>
    </location>
</feature>
<evidence type="ECO:0000256" key="5">
    <source>
        <dbReference type="ARBA" id="ARBA00022840"/>
    </source>
</evidence>
<dbReference type="FunFam" id="3.10.110.10:FF:000031">
    <property type="entry name" value="Ubiquitin-conjugating enzyme E2 22"/>
    <property type="match status" value="1"/>
</dbReference>
<dbReference type="PROSITE" id="PS50127">
    <property type="entry name" value="UBC_2"/>
    <property type="match status" value="1"/>
</dbReference>
<keyword evidence="2" id="KW-0808">Transferase</keyword>
<proteinExistence type="inferred from homology"/>
<feature type="compositionally biased region" description="Basic and acidic residues" evidence="8">
    <location>
        <begin position="247"/>
        <end position="261"/>
    </location>
</feature>
<dbReference type="AlphaFoldDB" id="A0A7S1U2T6"/>
<dbReference type="EC" id="2.3.2.23" evidence="1"/>
<evidence type="ECO:0000313" key="10">
    <source>
        <dbReference type="EMBL" id="CAD9253292.1"/>
    </source>
</evidence>
<evidence type="ECO:0000256" key="3">
    <source>
        <dbReference type="ARBA" id="ARBA00022741"/>
    </source>
</evidence>
<dbReference type="InterPro" id="IPR016135">
    <property type="entry name" value="UBQ-conjugating_enzyme/RWD"/>
</dbReference>
<evidence type="ECO:0000256" key="4">
    <source>
        <dbReference type="ARBA" id="ARBA00022786"/>
    </source>
</evidence>
<dbReference type="PANTHER" id="PTHR24067">
    <property type="entry name" value="UBIQUITIN-CONJUGATING ENZYME E2"/>
    <property type="match status" value="1"/>
</dbReference>
<feature type="compositionally biased region" description="Low complexity" evidence="8">
    <location>
        <begin position="166"/>
        <end position="185"/>
    </location>
</feature>
<comment type="similarity">
    <text evidence="7">Belongs to the ubiquitin-conjugating enzyme family.</text>
</comment>
<reference evidence="10" key="1">
    <citation type="submission" date="2021-01" db="EMBL/GenBank/DDBJ databases">
        <authorList>
            <person name="Corre E."/>
            <person name="Pelletier E."/>
            <person name="Niang G."/>
            <person name="Scheremetjew M."/>
            <person name="Finn R."/>
            <person name="Kale V."/>
            <person name="Holt S."/>
            <person name="Cochrane G."/>
            <person name="Meng A."/>
            <person name="Brown T."/>
            <person name="Cohen L."/>
        </authorList>
    </citation>
    <scope>NUCLEOTIDE SEQUENCE</scope>
    <source>
        <strain evidence="10">CCMP2877</strain>
    </source>
</reference>
<feature type="compositionally biased region" description="Low complexity" evidence="8">
    <location>
        <begin position="233"/>
        <end position="244"/>
    </location>
</feature>
<dbReference type="Gene3D" id="3.10.110.10">
    <property type="entry name" value="Ubiquitin Conjugating Enzyme"/>
    <property type="match status" value="1"/>
</dbReference>
<evidence type="ECO:0000259" key="9">
    <source>
        <dbReference type="PROSITE" id="PS50127"/>
    </source>
</evidence>
<dbReference type="GO" id="GO:0061631">
    <property type="term" value="F:ubiquitin conjugating enzyme activity"/>
    <property type="evidence" value="ECO:0007669"/>
    <property type="project" value="UniProtKB-EC"/>
</dbReference>
<organism evidence="10">
    <name type="scientific">Phaeomonas parva</name>
    <dbReference type="NCBI Taxonomy" id="124430"/>
    <lineage>
        <taxon>Eukaryota</taxon>
        <taxon>Sar</taxon>
        <taxon>Stramenopiles</taxon>
        <taxon>Ochrophyta</taxon>
        <taxon>Pinguiophyceae</taxon>
        <taxon>Pinguiochrysidales</taxon>
        <taxon>Pinguiochrysidaceae</taxon>
        <taxon>Phaeomonas</taxon>
    </lineage>
</organism>
<dbReference type="GO" id="GO:0005524">
    <property type="term" value="F:ATP binding"/>
    <property type="evidence" value="ECO:0007669"/>
    <property type="project" value="UniProtKB-UniRule"/>
</dbReference>
<dbReference type="SUPFAM" id="SSF54495">
    <property type="entry name" value="UBC-like"/>
    <property type="match status" value="1"/>
</dbReference>
<feature type="region of interest" description="Disordered" evidence="8">
    <location>
        <begin position="158"/>
        <end position="271"/>
    </location>
</feature>
<dbReference type="EMBL" id="HBGJ01018258">
    <property type="protein sequence ID" value="CAD9253292.1"/>
    <property type="molecule type" value="Transcribed_RNA"/>
</dbReference>
<feature type="compositionally biased region" description="Basic residues" evidence="8">
    <location>
        <begin position="262"/>
        <end position="271"/>
    </location>
</feature>
<keyword evidence="5 7" id="KW-0067">ATP-binding</keyword>
<keyword evidence="3 7" id="KW-0547">Nucleotide-binding</keyword>
<dbReference type="Pfam" id="PF00179">
    <property type="entry name" value="UQ_con"/>
    <property type="match status" value="1"/>
</dbReference>
<dbReference type="PROSITE" id="PS00183">
    <property type="entry name" value="UBC_1"/>
    <property type="match status" value="1"/>
</dbReference>
<name>A0A7S1U2T6_9STRA</name>
<evidence type="ECO:0000256" key="1">
    <source>
        <dbReference type="ARBA" id="ARBA00012486"/>
    </source>
</evidence>
<dbReference type="CDD" id="cd23804">
    <property type="entry name" value="UBCc_UBE2S"/>
    <property type="match status" value="1"/>
</dbReference>
<dbReference type="InterPro" id="IPR023313">
    <property type="entry name" value="UBQ-conjugating_AS"/>
</dbReference>
<dbReference type="SMART" id="SM00212">
    <property type="entry name" value="UBCc"/>
    <property type="match status" value="1"/>
</dbReference>
<protein>
    <recommendedName>
        <fullName evidence="1">E2 ubiquitin-conjugating enzyme</fullName>
        <ecNumber evidence="1">2.3.2.23</ecNumber>
    </recommendedName>
</protein>
<evidence type="ECO:0000256" key="6">
    <source>
        <dbReference type="PROSITE-ProRule" id="PRU10133"/>
    </source>
</evidence>